<evidence type="ECO:0000313" key="2">
    <source>
        <dbReference type="Proteomes" id="UP001056336"/>
    </source>
</evidence>
<organism evidence="1 2">
    <name type="scientific">Jatrophihabitans telluris</name>
    <dbReference type="NCBI Taxonomy" id="2038343"/>
    <lineage>
        <taxon>Bacteria</taxon>
        <taxon>Bacillati</taxon>
        <taxon>Actinomycetota</taxon>
        <taxon>Actinomycetes</taxon>
        <taxon>Jatrophihabitantales</taxon>
        <taxon>Jatrophihabitantaceae</taxon>
        <taxon>Jatrophihabitans</taxon>
    </lineage>
</organism>
<dbReference type="EMBL" id="CP097332">
    <property type="protein sequence ID" value="UQX86637.1"/>
    <property type="molecule type" value="Genomic_DNA"/>
</dbReference>
<dbReference type="RefSeq" id="WP_249768976.1">
    <property type="nucleotide sequence ID" value="NZ_CP097332.1"/>
</dbReference>
<name>A0ABY4QU64_9ACTN</name>
<gene>
    <name evidence="1" type="ORF">M6D93_09955</name>
</gene>
<evidence type="ECO:0000313" key="1">
    <source>
        <dbReference type="EMBL" id="UQX86637.1"/>
    </source>
</evidence>
<protein>
    <submittedName>
        <fullName evidence="1">SCO1664 family protein</fullName>
    </submittedName>
</protein>
<reference evidence="1" key="1">
    <citation type="journal article" date="2018" name="Int. J. Syst. Evol. Microbiol.">
        <title>Jatrophihabitans telluris sp. nov., isolated from sediment soil of lava forest wetlands and the emended description of the genus Jatrophihabitans.</title>
        <authorList>
            <person name="Lee K.C."/>
            <person name="Suh M.K."/>
            <person name="Eom M.K."/>
            <person name="Kim K.K."/>
            <person name="Kim J.S."/>
            <person name="Kim D.S."/>
            <person name="Ko S.H."/>
            <person name="Shin Y.K."/>
            <person name="Lee J.S."/>
        </authorList>
    </citation>
    <scope>NUCLEOTIDE SEQUENCE</scope>
    <source>
        <strain evidence="1">N237</strain>
    </source>
</reference>
<sequence>MASEELTAPLALPTAEALTLLERGELSIEGRVTTASNATLYCRAELDGIAAACVYKPISGERPLWDYPDGTLAEREYAAYLTATFLAPTTADLQLVPPTVLRDGPMGVGMVQLWIGEDEDYDIIEAINAGVAAPLRVMALFDAIINNSDRKVSHLLPVRDPDGALHIYGVDHGVSYGVDDRLRTVLWQWAGSAIPPELLEGLHRVEDALRAELGQALGELLTRAEVRAARRRVSRLVSTGLFPLPPTDWPAIPYPPY</sequence>
<dbReference type="Proteomes" id="UP001056336">
    <property type="component" value="Chromosome"/>
</dbReference>
<proteinExistence type="predicted"/>
<keyword evidence="2" id="KW-1185">Reference proteome</keyword>
<reference evidence="1" key="2">
    <citation type="submission" date="2022-05" db="EMBL/GenBank/DDBJ databases">
        <authorList>
            <person name="Kim J.-S."/>
            <person name="Lee K."/>
            <person name="Suh M."/>
            <person name="Eom M."/>
            <person name="Kim J.-S."/>
            <person name="Kim D.-S."/>
            <person name="Ko S.-H."/>
            <person name="Shin Y."/>
            <person name="Lee J.-S."/>
        </authorList>
    </citation>
    <scope>NUCLEOTIDE SEQUENCE</scope>
    <source>
        <strain evidence="1">N237</strain>
    </source>
</reference>
<accession>A0ABY4QU64</accession>